<keyword evidence="3 7" id="KW-0479">Metal-binding</keyword>
<name>A0A9D7SIC6_9BACT</name>
<dbReference type="Pfam" id="PF01257">
    <property type="entry name" value="2Fe-2S_thioredx"/>
    <property type="match status" value="1"/>
</dbReference>
<evidence type="ECO:0000313" key="8">
    <source>
        <dbReference type="EMBL" id="MBK9798025.1"/>
    </source>
</evidence>
<dbReference type="Gene3D" id="3.40.30.10">
    <property type="entry name" value="Glutaredoxin"/>
    <property type="match status" value="1"/>
</dbReference>
<organism evidence="8 9">
    <name type="scientific">Candidatus Geothrix skivensis</name>
    <dbReference type="NCBI Taxonomy" id="2954439"/>
    <lineage>
        <taxon>Bacteria</taxon>
        <taxon>Pseudomonadati</taxon>
        <taxon>Acidobacteriota</taxon>
        <taxon>Holophagae</taxon>
        <taxon>Holophagales</taxon>
        <taxon>Holophagaceae</taxon>
        <taxon>Geothrix</taxon>
    </lineage>
</organism>
<dbReference type="InterPro" id="IPR036249">
    <property type="entry name" value="Thioredoxin-like_sf"/>
</dbReference>
<keyword evidence="4 7" id="KW-0408">Iron</keyword>
<proteinExistence type="inferred from homology"/>
<evidence type="ECO:0000256" key="4">
    <source>
        <dbReference type="ARBA" id="ARBA00023004"/>
    </source>
</evidence>
<dbReference type="GO" id="GO:0051537">
    <property type="term" value="F:2 iron, 2 sulfur cluster binding"/>
    <property type="evidence" value="ECO:0007669"/>
    <property type="project" value="UniProtKB-KW"/>
</dbReference>
<dbReference type="GO" id="GO:0016491">
    <property type="term" value="F:oxidoreductase activity"/>
    <property type="evidence" value="ECO:0007669"/>
    <property type="project" value="InterPro"/>
</dbReference>
<feature type="binding site" evidence="7">
    <location>
        <position position="78"/>
    </location>
    <ligand>
        <name>[2Fe-2S] cluster</name>
        <dbReference type="ChEBI" id="CHEBI:190135"/>
    </ligand>
</feature>
<dbReference type="PROSITE" id="PS01099">
    <property type="entry name" value="COMPLEX1_24K"/>
    <property type="match status" value="1"/>
</dbReference>
<feature type="binding site" evidence="7">
    <location>
        <position position="83"/>
    </location>
    <ligand>
        <name>[2Fe-2S] cluster</name>
        <dbReference type="ChEBI" id="CHEBI:190135"/>
    </ligand>
</feature>
<evidence type="ECO:0000256" key="1">
    <source>
        <dbReference type="ARBA" id="ARBA00010643"/>
    </source>
</evidence>
<dbReference type="EMBL" id="JADKIO010000013">
    <property type="protein sequence ID" value="MBK9798025.1"/>
    <property type="molecule type" value="Genomic_DNA"/>
</dbReference>
<dbReference type="PANTHER" id="PTHR43342:SF1">
    <property type="entry name" value="BIFURCATING [FEFE] HYDROGENASE GAMMA SUBUNIT"/>
    <property type="match status" value="1"/>
</dbReference>
<dbReference type="GO" id="GO:0046872">
    <property type="term" value="F:metal ion binding"/>
    <property type="evidence" value="ECO:0007669"/>
    <property type="project" value="UniProtKB-KW"/>
</dbReference>
<dbReference type="CDD" id="cd03064">
    <property type="entry name" value="TRX_Fd_NuoE"/>
    <property type="match status" value="1"/>
</dbReference>
<sequence>MPSVKSVETILMDHPDAGRDHLIPILQEIQEAEGYLSQESITKVGRALEMPSSKIFGVATFFNMFRFQAKGKYHVMVCRGTACHVKGSGRALDMVTKALKIQPGETTRDKAFSLEVVACMGACGLAPVVNINGQFYAKVSPMKLQRIIEECREKEQTHVHA</sequence>
<dbReference type="InterPro" id="IPR042128">
    <property type="entry name" value="NuoE_dom"/>
</dbReference>
<dbReference type="InterPro" id="IPR002023">
    <property type="entry name" value="NuoE-like"/>
</dbReference>
<comment type="cofactor">
    <cofactor evidence="6">
        <name>[2Fe-2S] cluster</name>
        <dbReference type="ChEBI" id="CHEBI:190135"/>
    </cofactor>
</comment>
<evidence type="ECO:0000256" key="7">
    <source>
        <dbReference type="PIRSR" id="PIRSR000216-1"/>
    </source>
</evidence>
<reference evidence="8" key="1">
    <citation type="submission" date="2020-10" db="EMBL/GenBank/DDBJ databases">
        <title>Connecting structure to function with the recovery of over 1000 high-quality activated sludge metagenome-assembled genomes encoding full-length rRNA genes using long-read sequencing.</title>
        <authorList>
            <person name="Singleton C.M."/>
            <person name="Petriglieri F."/>
            <person name="Kristensen J.M."/>
            <person name="Kirkegaard R.H."/>
            <person name="Michaelsen T.Y."/>
            <person name="Andersen M.H."/>
            <person name="Karst S.M."/>
            <person name="Dueholm M.S."/>
            <person name="Nielsen P.H."/>
            <person name="Albertsen M."/>
        </authorList>
    </citation>
    <scope>NUCLEOTIDE SEQUENCE</scope>
    <source>
        <strain evidence="8">Skiv_18-Q3-R9-52_MAXAC.067</strain>
    </source>
</reference>
<feature type="binding site" evidence="7">
    <location>
        <position position="119"/>
    </location>
    <ligand>
        <name>[2Fe-2S] cluster</name>
        <dbReference type="ChEBI" id="CHEBI:190135"/>
    </ligand>
</feature>
<evidence type="ECO:0000256" key="5">
    <source>
        <dbReference type="ARBA" id="ARBA00023014"/>
    </source>
</evidence>
<comment type="caution">
    <text evidence="8">The sequence shown here is derived from an EMBL/GenBank/DDBJ whole genome shotgun (WGS) entry which is preliminary data.</text>
</comment>
<evidence type="ECO:0000256" key="6">
    <source>
        <dbReference type="ARBA" id="ARBA00034078"/>
    </source>
</evidence>
<dbReference type="PANTHER" id="PTHR43342">
    <property type="entry name" value="NADH-QUINONE OXIDOREDUCTASE, E SUBUNIT"/>
    <property type="match status" value="1"/>
</dbReference>
<dbReference type="InterPro" id="IPR041921">
    <property type="entry name" value="NuoE_N"/>
</dbReference>
<gene>
    <name evidence="8" type="ORF">IPP58_16395</name>
</gene>
<protein>
    <submittedName>
        <fullName evidence="8">NAD(P)H-dependent oxidoreductase subunit E</fullName>
    </submittedName>
</protein>
<dbReference type="PIRSF" id="PIRSF000216">
    <property type="entry name" value="NADH_DH_24kDa"/>
    <property type="match status" value="1"/>
</dbReference>
<dbReference type="InterPro" id="IPR028431">
    <property type="entry name" value="NADP_DH_HndA-like"/>
</dbReference>
<comment type="cofactor">
    <cofactor evidence="7">
        <name>[2Fe-2S] cluster</name>
        <dbReference type="ChEBI" id="CHEBI:190135"/>
    </cofactor>
    <text evidence="7">Binds 1 [2Fe-2S] cluster.</text>
</comment>
<dbReference type="SUPFAM" id="SSF52833">
    <property type="entry name" value="Thioredoxin-like"/>
    <property type="match status" value="1"/>
</dbReference>
<evidence type="ECO:0000256" key="3">
    <source>
        <dbReference type="ARBA" id="ARBA00022723"/>
    </source>
</evidence>
<dbReference type="AlphaFoldDB" id="A0A9D7SIC6"/>
<dbReference type="Proteomes" id="UP000886657">
    <property type="component" value="Unassembled WGS sequence"/>
</dbReference>
<feature type="binding site" evidence="7">
    <location>
        <position position="123"/>
    </location>
    <ligand>
        <name>[2Fe-2S] cluster</name>
        <dbReference type="ChEBI" id="CHEBI:190135"/>
    </ligand>
</feature>
<keyword evidence="5 7" id="KW-0411">Iron-sulfur</keyword>
<keyword evidence="2 7" id="KW-0001">2Fe-2S</keyword>
<evidence type="ECO:0000313" key="9">
    <source>
        <dbReference type="Proteomes" id="UP000886657"/>
    </source>
</evidence>
<evidence type="ECO:0000256" key="2">
    <source>
        <dbReference type="ARBA" id="ARBA00022714"/>
    </source>
</evidence>
<accession>A0A9D7SIC6</accession>
<dbReference type="Gene3D" id="1.10.10.1590">
    <property type="entry name" value="NADH-quinone oxidoreductase subunit E"/>
    <property type="match status" value="1"/>
</dbReference>
<comment type="similarity">
    <text evidence="1">Belongs to the complex I 24 kDa subunit family.</text>
</comment>